<feature type="domain" description="ABC transporter" evidence="5">
    <location>
        <begin position="29"/>
        <end position="250"/>
    </location>
</feature>
<protein>
    <submittedName>
        <fullName evidence="6">Biotin transport system ATP-binding protein</fullName>
        <ecNumber evidence="6">3.6.3.-</ecNumber>
    </submittedName>
</protein>
<keyword evidence="6" id="KW-0378">Hydrolase</keyword>
<evidence type="ECO:0000313" key="7">
    <source>
        <dbReference type="Proteomes" id="UP001241603"/>
    </source>
</evidence>
<dbReference type="CDD" id="cd03225">
    <property type="entry name" value="ABC_cobalt_CbiO_domain1"/>
    <property type="match status" value="1"/>
</dbReference>
<accession>A0ABU0HB16</accession>
<dbReference type="InterPro" id="IPR015856">
    <property type="entry name" value="ABC_transpr_CbiO/EcfA_su"/>
</dbReference>
<comment type="similarity">
    <text evidence="1">Belongs to the ABC transporter superfamily.</text>
</comment>
<dbReference type="GO" id="GO:0016787">
    <property type="term" value="F:hydrolase activity"/>
    <property type="evidence" value="ECO:0007669"/>
    <property type="project" value="UniProtKB-KW"/>
</dbReference>
<dbReference type="InterPro" id="IPR017871">
    <property type="entry name" value="ABC_transporter-like_CS"/>
</dbReference>
<dbReference type="PANTHER" id="PTHR43553">
    <property type="entry name" value="HEAVY METAL TRANSPORTER"/>
    <property type="match status" value="1"/>
</dbReference>
<evidence type="ECO:0000259" key="5">
    <source>
        <dbReference type="PROSITE" id="PS50893"/>
    </source>
</evidence>
<dbReference type="Pfam" id="PF00005">
    <property type="entry name" value="ABC_tran"/>
    <property type="match status" value="1"/>
</dbReference>
<name>A0ABU0HB16_9HYPH</name>
<keyword evidence="7" id="KW-1185">Reference proteome</keyword>
<dbReference type="InterPro" id="IPR027417">
    <property type="entry name" value="P-loop_NTPase"/>
</dbReference>
<organism evidence="6 7">
    <name type="scientific">Kaistia dalseonensis</name>
    <dbReference type="NCBI Taxonomy" id="410840"/>
    <lineage>
        <taxon>Bacteria</taxon>
        <taxon>Pseudomonadati</taxon>
        <taxon>Pseudomonadota</taxon>
        <taxon>Alphaproteobacteria</taxon>
        <taxon>Hyphomicrobiales</taxon>
        <taxon>Kaistiaceae</taxon>
        <taxon>Kaistia</taxon>
    </lineage>
</organism>
<dbReference type="SUPFAM" id="SSF52540">
    <property type="entry name" value="P-loop containing nucleoside triphosphate hydrolases"/>
    <property type="match status" value="1"/>
</dbReference>
<dbReference type="PANTHER" id="PTHR43553:SF24">
    <property type="entry name" value="ENERGY-COUPLING FACTOR TRANSPORTER ATP-BINDING PROTEIN ECFA1"/>
    <property type="match status" value="1"/>
</dbReference>
<dbReference type="InterPro" id="IPR003593">
    <property type="entry name" value="AAA+_ATPase"/>
</dbReference>
<sequence>MSSIDPAHDSLYRMRQRTTGKRERRTRMIVLEAVSHDFDGRPVLVDIDLTLAERRIGIVGANGSGKSTFARLLNGLVVPNHGHVLIDGIDTRKDVKAIRRKVGFVFQNPDHQIVMPIVAEDMAFGLKARKIPKGEIDGRIDAALARYGLGHLRERPVHTLSGGEKQLVALSAVLVTEPTIIVFDEPTTLLDLRNRNRVAEAIDALPHPTIVVTHDLDLLSGFERVLMIADGRVAADGRPADVLAFYREQMR</sequence>
<dbReference type="InterPro" id="IPR003439">
    <property type="entry name" value="ABC_transporter-like_ATP-bd"/>
</dbReference>
<keyword evidence="3" id="KW-0547">Nucleotide-binding</keyword>
<keyword evidence="4 6" id="KW-0067">ATP-binding</keyword>
<dbReference type="EMBL" id="JAUSVO010000005">
    <property type="protein sequence ID" value="MDQ0439507.1"/>
    <property type="molecule type" value="Genomic_DNA"/>
</dbReference>
<comment type="caution">
    <text evidence="6">The sequence shown here is derived from an EMBL/GenBank/DDBJ whole genome shotgun (WGS) entry which is preliminary data.</text>
</comment>
<dbReference type="Gene3D" id="3.40.50.300">
    <property type="entry name" value="P-loop containing nucleotide triphosphate hydrolases"/>
    <property type="match status" value="1"/>
</dbReference>
<reference evidence="6 7" key="1">
    <citation type="submission" date="2023-07" db="EMBL/GenBank/DDBJ databases">
        <title>Genomic Encyclopedia of Type Strains, Phase IV (KMG-IV): sequencing the most valuable type-strain genomes for metagenomic binning, comparative biology and taxonomic classification.</title>
        <authorList>
            <person name="Goeker M."/>
        </authorList>
    </citation>
    <scope>NUCLEOTIDE SEQUENCE [LARGE SCALE GENOMIC DNA]</scope>
    <source>
        <strain evidence="6 7">B6-8</strain>
    </source>
</reference>
<dbReference type="Proteomes" id="UP001241603">
    <property type="component" value="Unassembled WGS sequence"/>
</dbReference>
<dbReference type="SMART" id="SM00382">
    <property type="entry name" value="AAA"/>
    <property type="match status" value="1"/>
</dbReference>
<dbReference type="GO" id="GO:0005524">
    <property type="term" value="F:ATP binding"/>
    <property type="evidence" value="ECO:0007669"/>
    <property type="project" value="UniProtKB-KW"/>
</dbReference>
<dbReference type="PROSITE" id="PS50893">
    <property type="entry name" value="ABC_TRANSPORTER_2"/>
    <property type="match status" value="1"/>
</dbReference>
<dbReference type="PROSITE" id="PS00211">
    <property type="entry name" value="ABC_TRANSPORTER_1"/>
    <property type="match status" value="1"/>
</dbReference>
<proteinExistence type="inferred from homology"/>
<gene>
    <name evidence="6" type="ORF">QO014_003908</name>
</gene>
<keyword evidence="2" id="KW-0813">Transport</keyword>
<dbReference type="InterPro" id="IPR050095">
    <property type="entry name" value="ECF_ABC_transporter_ATP-bd"/>
</dbReference>
<evidence type="ECO:0000256" key="3">
    <source>
        <dbReference type="ARBA" id="ARBA00022741"/>
    </source>
</evidence>
<dbReference type="EC" id="3.6.3.-" evidence="6"/>
<evidence type="ECO:0000313" key="6">
    <source>
        <dbReference type="EMBL" id="MDQ0439507.1"/>
    </source>
</evidence>
<evidence type="ECO:0000256" key="1">
    <source>
        <dbReference type="ARBA" id="ARBA00005417"/>
    </source>
</evidence>
<evidence type="ECO:0000256" key="4">
    <source>
        <dbReference type="ARBA" id="ARBA00022840"/>
    </source>
</evidence>
<evidence type="ECO:0000256" key="2">
    <source>
        <dbReference type="ARBA" id="ARBA00022448"/>
    </source>
</evidence>